<organism evidence="1 2">
    <name type="scientific">Exophiala aquamarina CBS 119918</name>
    <dbReference type="NCBI Taxonomy" id="1182545"/>
    <lineage>
        <taxon>Eukaryota</taxon>
        <taxon>Fungi</taxon>
        <taxon>Dikarya</taxon>
        <taxon>Ascomycota</taxon>
        <taxon>Pezizomycotina</taxon>
        <taxon>Eurotiomycetes</taxon>
        <taxon>Chaetothyriomycetidae</taxon>
        <taxon>Chaetothyriales</taxon>
        <taxon>Herpotrichiellaceae</taxon>
        <taxon>Exophiala</taxon>
    </lineage>
</organism>
<accession>A0A072P2Z0</accession>
<dbReference type="Proteomes" id="UP000027920">
    <property type="component" value="Unassembled WGS sequence"/>
</dbReference>
<comment type="caution">
    <text evidence="1">The sequence shown here is derived from an EMBL/GenBank/DDBJ whole genome shotgun (WGS) entry which is preliminary data.</text>
</comment>
<dbReference type="RefSeq" id="XP_013256791.1">
    <property type="nucleotide sequence ID" value="XM_013401337.1"/>
</dbReference>
<dbReference type="AlphaFoldDB" id="A0A072P2Z0"/>
<proteinExistence type="predicted"/>
<reference evidence="1 2" key="1">
    <citation type="submission" date="2013-03" db="EMBL/GenBank/DDBJ databases">
        <title>The Genome Sequence of Exophiala aquamarina CBS 119918.</title>
        <authorList>
            <consortium name="The Broad Institute Genomics Platform"/>
            <person name="Cuomo C."/>
            <person name="de Hoog S."/>
            <person name="Gorbushina A."/>
            <person name="Walker B."/>
            <person name="Young S.K."/>
            <person name="Zeng Q."/>
            <person name="Gargeya S."/>
            <person name="Fitzgerald M."/>
            <person name="Haas B."/>
            <person name="Abouelleil A."/>
            <person name="Allen A.W."/>
            <person name="Alvarado L."/>
            <person name="Arachchi H.M."/>
            <person name="Berlin A.M."/>
            <person name="Chapman S.B."/>
            <person name="Gainer-Dewar J."/>
            <person name="Goldberg J."/>
            <person name="Griggs A."/>
            <person name="Gujja S."/>
            <person name="Hansen M."/>
            <person name="Howarth C."/>
            <person name="Imamovic A."/>
            <person name="Ireland A."/>
            <person name="Larimer J."/>
            <person name="McCowan C."/>
            <person name="Murphy C."/>
            <person name="Pearson M."/>
            <person name="Poon T.W."/>
            <person name="Priest M."/>
            <person name="Roberts A."/>
            <person name="Saif S."/>
            <person name="Shea T."/>
            <person name="Sisk P."/>
            <person name="Sykes S."/>
            <person name="Wortman J."/>
            <person name="Nusbaum C."/>
            <person name="Birren B."/>
        </authorList>
    </citation>
    <scope>NUCLEOTIDE SEQUENCE [LARGE SCALE GENOMIC DNA]</scope>
    <source>
        <strain evidence="1 2">CBS 119918</strain>
    </source>
</reference>
<dbReference type="HOGENOM" id="CLU_1175436_0_0_1"/>
<keyword evidence="2" id="KW-1185">Reference proteome</keyword>
<evidence type="ECO:0000313" key="2">
    <source>
        <dbReference type="Proteomes" id="UP000027920"/>
    </source>
</evidence>
<evidence type="ECO:0000313" key="1">
    <source>
        <dbReference type="EMBL" id="KEF54201.1"/>
    </source>
</evidence>
<dbReference type="OrthoDB" id="1919336at2759"/>
<gene>
    <name evidence="1" type="ORF">A1O9_09997</name>
</gene>
<dbReference type="GeneID" id="25284904"/>
<dbReference type="EMBL" id="AMGV01000011">
    <property type="protein sequence ID" value="KEF54201.1"/>
    <property type="molecule type" value="Genomic_DNA"/>
</dbReference>
<sequence length="236" mass="26995">MDLHFDSDFWLQAEELLAKSNLYPGRSISFNSPVIGVPLALFRVVLSLKRLYQNPSQYDKDTLEGLRSEVEEWEGVVLSEGEIDSPDEYQNCNPRIYRDAGYLYILVSSLLMDQISVGDWSPGAPRVAPPDSWQLIKAKEILRARQDDPEWARCFIGNWPVYSLGFFLDEPDIELIRADLHYRWQAVKFSQISRFRDDLEATWAARGCSCNAPTCPEALTVISAPSLRRAWMDLEG</sequence>
<name>A0A072P2Z0_9EURO</name>
<dbReference type="VEuPathDB" id="FungiDB:A1O9_09997"/>
<protein>
    <submittedName>
        <fullName evidence="1">Uncharacterized protein</fullName>
    </submittedName>
</protein>